<gene>
    <name evidence="1" type="ORF">MM415B04452_0002</name>
</gene>
<dbReference type="EMBL" id="MT143099">
    <property type="protein sequence ID" value="QJA92824.1"/>
    <property type="molecule type" value="Genomic_DNA"/>
</dbReference>
<evidence type="ECO:0000313" key="1">
    <source>
        <dbReference type="EMBL" id="QJA92824.1"/>
    </source>
</evidence>
<dbReference type="AlphaFoldDB" id="A0A6M3LHK6"/>
<reference evidence="1" key="1">
    <citation type="submission" date="2020-03" db="EMBL/GenBank/DDBJ databases">
        <title>The deep terrestrial virosphere.</title>
        <authorList>
            <person name="Holmfeldt K."/>
            <person name="Nilsson E."/>
            <person name="Simone D."/>
            <person name="Lopez-Fernandez M."/>
            <person name="Wu X."/>
            <person name="de Brujin I."/>
            <person name="Lundin D."/>
            <person name="Andersson A."/>
            <person name="Bertilsson S."/>
            <person name="Dopson M."/>
        </authorList>
    </citation>
    <scope>NUCLEOTIDE SEQUENCE</scope>
    <source>
        <strain evidence="1">MM415B04452</strain>
    </source>
</reference>
<protein>
    <submittedName>
        <fullName evidence="1">Uncharacterized protein</fullName>
    </submittedName>
</protein>
<name>A0A6M3LHK6_9ZZZZ</name>
<organism evidence="1">
    <name type="scientific">viral metagenome</name>
    <dbReference type="NCBI Taxonomy" id="1070528"/>
    <lineage>
        <taxon>unclassified sequences</taxon>
        <taxon>metagenomes</taxon>
        <taxon>organismal metagenomes</taxon>
    </lineage>
</organism>
<sequence length="100" mass="11232">MAKKTKDTQMQLIDVGPKNAKEIRPHLATYKNAVEEYSTLGNIVNTEKQAIIDLVHKADLQRLPNGNIEFTIDGVLIKIIPTEEKIKIMKPKAPKNVDPD</sequence>
<proteinExistence type="predicted"/>
<accession>A0A6M3LHK6</accession>